<protein>
    <recommendedName>
        <fullName evidence="3">rRNA-processing protein EFG1</fullName>
    </recommendedName>
    <alternativeName>
        <fullName evidence="4">rRNA-processing protein efg1</fullName>
    </alternativeName>
</protein>
<feature type="compositionally biased region" description="Basic residues" evidence="8">
    <location>
        <begin position="40"/>
        <end position="55"/>
    </location>
</feature>
<dbReference type="EMBL" id="KZ819296">
    <property type="protein sequence ID" value="PWN97031.1"/>
    <property type="molecule type" value="Genomic_DNA"/>
</dbReference>
<dbReference type="PANTHER" id="PTHR33911:SF1">
    <property type="entry name" value="RRNA-PROCESSING PROTEIN EFG1"/>
    <property type="match status" value="1"/>
</dbReference>
<dbReference type="GO" id="GO:0005730">
    <property type="term" value="C:nucleolus"/>
    <property type="evidence" value="ECO:0007669"/>
    <property type="project" value="UniProtKB-SubCell"/>
</dbReference>
<proteinExistence type="inferred from homology"/>
<feature type="region of interest" description="Disordered" evidence="8">
    <location>
        <begin position="1"/>
        <end position="125"/>
    </location>
</feature>
<evidence type="ECO:0000256" key="2">
    <source>
        <dbReference type="ARBA" id="ARBA00006916"/>
    </source>
</evidence>
<evidence type="ECO:0000256" key="4">
    <source>
        <dbReference type="ARBA" id="ARBA00019827"/>
    </source>
</evidence>
<dbReference type="AlphaFoldDB" id="A0A316Z639"/>
<feature type="compositionally biased region" description="Basic and acidic residues" evidence="8">
    <location>
        <begin position="256"/>
        <end position="265"/>
    </location>
</feature>
<feature type="region of interest" description="Disordered" evidence="8">
    <location>
        <begin position="239"/>
        <end position="305"/>
    </location>
</feature>
<gene>
    <name evidence="9" type="ORF">FA09DRAFT_330682</name>
</gene>
<evidence type="ECO:0000256" key="7">
    <source>
        <dbReference type="ARBA" id="ARBA00023242"/>
    </source>
</evidence>
<evidence type="ECO:0000256" key="3">
    <source>
        <dbReference type="ARBA" id="ARBA00018689"/>
    </source>
</evidence>
<keyword evidence="6" id="KW-0175">Coiled coil</keyword>
<feature type="compositionally biased region" description="Gly residues" evidence="8">
    <location>
        <begin position="56"/>
        <end position="66"/>
    </location>
</feature>
<dbReference type="GO" id="GO:0030688">
    <property type="term" value="C:preribosome, small subunit precursor"/>
    <property type="evidence" value="ECO:0007669"/>
    <property type="project" value="TreeGrafter"/>
</dbReference>
<comment type="subcellular location">
    <subcellularLocation>
        <location evidence="1">Nucleus</location>
        <location evidence="1">Nucleolus</location>
    </subcellularLocation>
</comment>
<feature type="compositionally biased region" description="Acidic residues" evidence="8">
    <location>
        <begin position="75"/>
        <end position="84"/>
    </location>
</feature>
<keyword evidence="5" id="KW-0698">rRNA processing</keyword>
<feature type="compositionally biased region" description="Basic and acidic residues" evidence="8">
    <location>
        <begin position="114"/>
        <end position="125"/>
    </location>
</feature>
<dbReference type="GO" id="GO:0000462">
    <property type="term" value="P:maturation of SSU-rRNA from tricistronic rRNA transcript (SSU-rRNA, 5.8S rRNA, LSU-rRNA)"/>
    <property type="evidence" value="ECO:0007669"/>
    <property type="project" value="TreeGrafter"/>
</dbReference>
<dbReference type="GeneID" id="37270240"/>
<evidence type="ECO:0000256" key="8">
    <source>
        <dbReference type="SAM" id="MobiDB-lite"/>
    </source>
</evidence>
<feature type="compositionally biased region" description="Low complexity" evidence="8">
    <location>
        <begin position="280"/>
        <end position="290"/>
    </location>
</feature>
<dbReference type="Pfam" id="PF10153">
    <property type="entry name" value="Efg1"/>
    <property type="match status" value="1"/>
</dbReference>
<evidence type="ECO:0000256" key="5">
    <source>
        <dbReference type="ARBA" id="ARBA00022552"/>
    </source>
</evidence>
<dbReference type="OrthoDB" id="47732at2759"/>
<dbReference type="InterPro" id="IPR050786">
    <property type="entry name" value="EFG1_rRNA-proc"/>
</dbReference>
<evidence type="ECO:0000256" key="6">
    <source>
        <dbReference type="ARBA" id="ARBA00023054"/>
    </source>
</evidence>
<sequence>MAKGADAGPSASHKRKRPDAPAAGGSGQASTSGEGGARGGHAKRGRGSARGRGAGRGRGASRGGHGGSRKAARTEEEEDPDAADEPLGVSKLKASLRQTRRLLAKDNVAPPVRQEAERRARALETEIADRERSNVERENARKSHATRFFERQKLVRQIKKLVKAGAQDSPQIQEQLQEARVRLAYVLNWPHEHAYVSLFPTVGAGPFADAKAPGAPPADASESVRRAHEVRALIVSRMADGSLGAKPDEELAAESGAERKRDALRKGGKQAGSGDEDSDAGSSDGESQAGLAHDDFFAGESEDDE</sequence>
<keyword evidence="10" id="KW-1185">Reference proteome</keyword>
<organism evidence="9 10">
    <name type="scientific">Tilletiopsis washingtonensis</name>
    <dbReference type="NCBI Taxonomy" id="58919"/>
    <lineage>
        <taxon>Eukaryota</taxon>
        <taxon>Fungi</taxon>
        <taxon>Dikarya</taxon>
        <taxon>Basidiomycota</taxon>
        <taxon>Ustilaginomycotina</taxon>
        <taxon>Exobasidiomycetes</taxon>
        <taxon>Entylomatales</taxon>
        <taxon>Entylomatales incertae sedis</taxon>
        <taxon>Tilletiopsis</taxon>
    </lineage>
</organism>
<dbReference type="STRING" id="58919.A0A316Z639"/>
<comment type="similarity">
    <text evidence="2">Belongs to the EFG1 family.</text>
</comment>
<evidence type="ECO:0000313" key="10">
    <source>
        <dbReference type="Proteomes" id="UP000245946"/>
    </source>
</evidence>
<name>A0A316Z639_9BASI</name>
<evidence type="ECO:0000256" key="1">
    <source>
        <dbReference type="ARBA" id="ARBA00004604"/>
    </source>
</evidence>
<evidence type="ECO:0000313" key="9">
    <source>
        <dbReference type="EMBL" id="PWN97031.1"/>
    </source>
</evidence>
<keyword evidence="7" id="KW-0539">Nucleus</keyword>
<dbReference type="RefSeq" id="XP_025597310.1">
    <property type="nucleotide sequence ID" value="XM_025742696.1"/>
</dbReference>
<reference evidence="9 10" key="1">
    <citation type="journal article" date="2018" name="Mol. Biol. Evol.">
        <title>Broad Genomic Sampling Reveals a Smut Pathogenic Ancestry of the Fungal Clade Ustilaginomycotina.</title>
        <authorList>
            <person name="Kijpornyongpan T."/>
            <person name="Mondo S.J."/>
            <person name="Barry K."/>
            <person name="Sandor L."/>
            <person name="Lee J."/>
            <person name="Lipzen A."/>
            <person name="Pangilinan J."/>
            <person name="LaButti K."/>
            <person name="Hainaut M."/>
            <person name="Henrissat B."/>
            <person name="Grigoriev I.V."/>
            <person name="Spatafora J.W."/>
            <person name="Aime M.C."/>
        </authorList>
    </citation>
    <scope>NUCLEOTIDE SEQUENCE [LARGE SCALE GENOMIC DNA]</scope>
    <source>
        <strain evidence="9 10">MCA 4186</strain>
    </source>
</reference>
<accession>A0A316Z639</accession>
<dbReference type="PANTHER" id="PTHR33911">
    <property type="entry name" value="RRNA-PROCESSING PROTEIN EFG1"/>
    <property type="match status" value="1"/>
</dbReference>
<dbReference type="InterPro" id="IPR019310">
    <property type="entry name" value="Efg1"/>
</dbReference>
<dbReference type="Proteomes" id="UP000245946">
    <property type="component" value="Unassembled WGS sequence"/>
</dbReference>
<feature type="compositionally biased region" description="Low complexity" evidence="8">
    <location>
        <begin position="20"/>
        <end position="32"/>
    </location>
</feature>